<evidence type="ECO:0000313" key="3">
    <source>
        <dbReference type="EMBL" id="TEB22731.1"/>
    </source>
</evidence>
<organism evidence="3 4">
    <name type="scientific">Coprinellus micaceus</name>
    <name type="common">Glistening ink-cap mushroom</name>
    <name type="synonym">Coprinus micaceus</name>
    <dbReference type="NCBI Taxonomy" id="71717"/>
    <lineage>
        <taxon>Eukaryota</taxon>
        <taxon>Fungi</taxon>
        <taxon>Dikarya</taxon>
        <taxon>Basidiomycota</taxon>
        <taxon>Agaricomycotina</taxon>
        <taxon>Agaricomycetes</taxon>
        <taxon>Agaricomycetidae</taxon>
        <taxon>Agaricales</taxon>
        <taxon>Agaricineae</taxon>
        <taxon>Psathyrellaceae</taxon>
        <taxon>Coprinellus</taxon>
    </lineage>
</organism>
<dbReference type="AlphaFoldDB" id="A0A4Y7SLY2"/>
<protein>
    <submittedName>
        <fullName evidence="3">Uncharacterized protein</fullName>
    </submittedName>
</protein>
<feature type="region of interest" description="Disordered" evidence="1">
    <location>
        <begin position="644"/>
        <end position="663"/>
    </location>
</feature>
<feature type="compositionally biased region" description="Basic and acidic residues" evidence="1">
    <location>
        <begin position="516"/>
        <end position="525"/>
    </location>
</feature>
<keyword evidence="2" id="KW-0732">Signal</keyword>
<feature type="compositionally biased region" description="Acidic residues" evidence="1">
    <location>
        <begin position="838"/>
        <end position="853"/>
    </location>
</feature>
<sequence>MALSPRLLPWVLLCAYYWSVTATEAHLAPHRRALLLSATICANPVRRCCEAYGIVRQFLLRSFDGSAGSLDRSTGSFDTPVSNGMAVSVNIADTVGGFFQSSNTQGEGSTVELVSTTDGSDNILLQTHTADSALDNGNQAIVGFANTHSYDVDTGIISGYTDNAQAEVTGQSLASAVNAIQSFGGDSNVFKSYLLNLFQSAGSTGESPATPITRRSVEDSGHGRRYLRKVRYPKERRQDLFGVGDGLVDLGLVGGALGSTAPPASSSSSTADSPSTVDDPNFETSSGAPITPEADSTSGAPIGDSSSSHSASSASPASPMVVGADTADSTSQGDPVNAASPSPPAVTDSDGTSSASANAPIAPSSTADPVDSSSESTTQGSASALNAGDAVSDSGVSGSASDTSGSSTESTESSSDAPPTTPAGTTSASSDDRGSSSNEAQAVQVLSSATGVGGTGKTMRKAGKSPRQLSRSRRGFVSLKAGPGAPPTSRQLYHPRRGSEYRRAGLSPRHMRRTGRHDYDRRQEDNILPSQVDGDLDSDTNSLDGGLSNNNVPTDDVSSSLGNIFRRYLPPWIDFTKRQDDTIVQADEEVDQDEKDVDDDVAADIPDDGARSFARRFYAKVGTVKRRQDAAIVEADRAADRDAGALDDDVTADVPDAPSARRDLLKPRQDAAIMDADEAANRNADALDNDVTSDVATPPNSRRALPHPKVHMTETNTRRQDYEKISSDPDRFEEEWLDYARRALPHPKGIVSYNHRRDGTGQWAVSSGGSNHLSLSRRYPPSFRTRRQETITDVNDDVERDEQDVDEDIASDVPAPAESTTSTPAPADRRRQETVTEVNDDVEADEEDVDTDLAADGPHPASASSRSFARQAVPHPKISVRRQEREDGVTDDLTGLLGNGISVPPDNLSAEIPPSLGSPKSSAPAATPTPTNGASSTTGTTEDDLSAPDI</sequence>
<evidence type="ECO:0000256" key="1">
    <source>
        <dbReference type="SAM" id="MobiDB-lite"/>
    </source>
</evidence>
<feature type="compositionally biased region" description="Low complexity" evidence="1">
    <location>
        <begin position="854"/>
        <end position="872"/>
    </location>
</feature>
<feature type="region of interest" description="Disordered" evidence="1">
    <location>
        <begin position="202"/>
        <end position="222"/>
    </location>
</feature>
<feature type="chain" id="PRO_5021188172" evidence="2">
    <location>
        <begin position="23"/>
        <end position="950"/>
    </location>
</feature>
<feature type="compositionally biased region" description="Low complexity" evidence="1">
    <location>
        <begin position="259"/>
        <end position="279"/>
    </location>
</feature>
<feature type="compositionally biased region" description="Low complexity" evidence="1">
    <location>
        <begin position="352"/>
        <end position="429"/>
    </location>
</feature>
<feature type="compositionally biased region" description="Basic residues" evidence="1">
    <location>
        <begin position="458"/>
        <end position="474"/>
    </location>
</feature>
<comment type="caution">
    <text evidence="3">The sequence shown here is derived from an EMBL/GenBank/DDBJ whole genome shotgun (WGS) entry which is preliminary data.</text>
</comment>
<feature type="compositionally biased region" description="Polar residues" evidence="1">
    <location>
        <begin position="763"/>
        <end position="774"/>
    </location>
</feature>
<feature type="region of interest" description="Disordered" evidence="1">
    <location>
        <begin position="259"/>
        <end position="554"/>
    </location>
</feature>
<dbReference type="Proteomes" id="UP000298030">
    <property type="component" value="Unassembled WGS sequence"/>
</dbReference>
<feature type="compositionally biased region" description="Polar residues" evidence="1">
    <location>
        <begin position="539"/>
        <end position="554"/>
    </location>
</feature>
<proteinExistence type="predicted"/>
<gene>
    <name evidence="3" type="ORF">FA13DRAFT_1798583</name>
</gene>
<feature type="region of interest" description="Disordered" evidence="1">
    <location>
        <begin position="749"/>
        <end position="950"/>
    </location>
</feature>
<reference evidence="3 4" key="1">
    <citation type="journal article" date="2019" name="Nat. Ecol. Evol.">
        <title>Megaphylogeny resolves global patterns of mushroom evolution.</title>
        <authorList>
            <person name="Varga T."/>
            <person name="Krizsan K."/>
            <person name="Foldi C."/>
            <person name="Dima B."/>
            <person name="Sanchez-Garcia M."/>
            <person name="Sanchez-Ramirez S."/>
            <person name="Szollosi G.J."/>
            <person name="Szarkandi J.G."/>
            <person name="Papp V."/>
            <person name="Albert L."/>
            <person name="Andreopoulos W."/>
            <person name="Angelini C."/>
            <person name="Antonin V."/>
            <person name="Barry K.W."/>
            <person name="Bougher N.L."/>
            <person name="Buchanan P."/>
            <person name="Buyck B."/>
            <person name="Bense V."/>
            <person name="Catcheside P."/>
            <person name="Chovatia M."/>
            <person name="Cooper J."/>
            <person name="Damon W."/>
            <person name="Desjardin D."/>
            <person name="Finy P."/>
            <person name="Geml J."/>
            <person name="Haridas S."/>
            <person name="Hughes K."/>
            <person name="Justo A."/>
            <person name="Karasinski D."/>
            <person name="Kautmanova I."/>
            <person name="Kiss B."/>
            <person name="Kocsube S."/>
            <person name="Kotiranta H."/>
            <person name="LaButti K.M."/>
            <person name="Lechner B.E."/>
            <person name="Liimatainen K."/>
            <person name="Lipzen A."/>
            <person name="Lukacs Z."/>
            <person name="Mihaltcheva S."/>
            <person name="Morgado L.N."/>
            <person name="Niskanen T."/>
            <person name="Noordeloos M.E."/>
            <person name="Ohm R.A."/>
            <person name="Ortiz-Santana B."/>
            <person name="Ovrebo C."/>
            <person name="Racz N."/>
            <person name="Riley R."/>
            <person name="Savchenko A."/>
            <person name="Shiryaev A."/>
            <person name="Soop K."/>
            <person name="Spirin V."/>
            <person name="Szebenyi C."/>
            <person name="Tomsovsky M."/>
            <person name="Tulloss R.E."/>
            <person name="Uehling J."/>
            <person name="Grigoriev I.V."/>
            <person name="Vagvolgyi C."/>
            <person name="Papp T."/>
            <person name="Martin F.M."/>
            <person name="Miettinen O."/>
            <person name="Hibbett D.S."/>
            <person name="Nagy L.G."/>
        </authorList>
    </citation>
    <scope>NUCLEOTIDE SEQUENCE [LARGE SCALE GENOMIC DNA]</scope>
    <source>
        <strain evidence="3 4">FP101781</strain>
    </source>
</reference>
<evidence type="ECO:0000313" key="4">
    <source>
        <dbReference type="Proteomes" id="UP000298030"/>
    </source>
</evidence>
<feature type="compositionally biased region" description="Basic and acidic residues" evidence="1">
    <location>
        <begin position="716"/>
        <end position="727"/>
    </location>
</feature>
<feature type="signal peptide" evidence="2">
    <location>
        <begin position="1"/>
        <end position="22"/>
    </location>
</feature>
<feature type="compositionally biased region" description="Low complexity" evidence="1">
    <location>
        <begin position="296"/>
        <end position="319"/>
    </location>
</feature>
<feature type="compositionally biased region" description="Acidic residues" evidence="1">
    <location>
        <begin position="794"/>
        <end position="810"/>
    </location>
</feature>
<feature type="region of interest" description="Disordered" evidence="1">
    <location>
        <begin position="683"/>
        <end position="727"/>
    </location>
</feature>
<feature type="compositionally biased region" description="Polar residues" evidence="1">
    <location>
        <begin position="438"/>
        <end position="450"/>
    </location>
</feature>
<keyword evidence="4" id="KW-1185">Reference proteome</keyword>
<name>A0A4Y7SLY2_COPMI</name>
<dbReference type="EMBL" id="QPFP01000086">
    <property type="protein sequence ID" value="TEB22731.1"/>
    <property type="molecule type" value="Genomic_DNA"/>
</dbReference>
<evidence type="ECO:0000256" key="2">
    <source>
        <dbReference type="SAM" id="SignalP"/>
    </source>
</evidence>
<feature type="compositionally biased region" description="Low complexity" evidence="1">
    <location>
        <begin position="917"/>
        <end position="940"/>
    </location>
</feature>
<feature type="compositionally biased region" description="Acidic residues" evidence="1">
    <location>
        <begin position="941"/>
        <end position="950"/>
    </location>
</feature>
<accession>A0A4Y7SLY2</accession>